<dbReference type="PANTHER" id="PTHR19375">
    <property type="entry name" value="HEAT SHOCK PROTEIN 70KDA"/>
    <property type="match status" value="1"/>
</dbReference>
<dbReference type="Proteomes" id="UP000289738">
    <property type="component" value="Chromosome A01"/>
</dbReference>
<feature type="chain" id="PRO_5019240861" evidence="3">
    <location>
        <begin position="28"/>
        <end position="117"/>
    </location>
</feature>
<evidence type="ECO:0000313" key="5">
    <source>
        <dbReference type="Proteomes" id="UP000289738"/>
    </source>
</evidence>
<keyword evidence="3" id="KW-0732">Signal</keyword>
<keyword evidence="1" id="KW-0547">Nucleotide-binding</keyword>
<reference evidence="4 5" key="1">
    <citation type="submission" date="2019-01" db="EMBL/GenBank/DDBJ databases">
        <title>Sequencing of cultivated peanut Arachis hypogaea provides insights into genome evolution and oil improvement.</title>
        <authorList>
            <person name="Chen X."/>
        </authorList>
    </citation>
    <scope>NUCLEOTIDE SEQUENCE [LARGE SCALE GENOMIC DNA]</scope>
    <source>
        <strain evidence="5">cv. Fuhuasheng</strain>
        <tissue evidence="4">Leaves</tissue>
    </source>
</reference>
<keyword evidence="5" id="KW-1185">Reference proteome</keyword>
<dbReference type="FunFam" id="3.30.420.40:FF:000806">
    <property type="entry name" value="Uncharacterized protein"/>
    <property type="match status" value="1"/>
</dbReference>
<protein>
    <submittedName>
        <fullName evidence="4">Uncharacterized protein</fullName>
    </submittedName>
</protein>
<proteinExistence type="predicted"/>
<keyword evidence="2" id="KW-0067">ATP-binding</keyword>
<dbReference type="AlphaFoldDB" id="A0A445EQD3"/>
<evidence type="ECO:0000313" key="4">
    <source>
        <dbReference type="EMBL" id="RYR77556.1"/>
    </source>
</evidence>
<evidence type="ECO:0000256" key="1">
    <source>
        <dbReference type="ARBA" id="ARBA00022741"/>
    </source>
</evidence>
<comment type="caution">
    <text evidence="4">The sequence shown here is derived from an EMBL/GenBank/DDBJ whole genome shotgun (WGS) entry which is preliminary data.</text>
</comment>
<dbReference type="GO" id="GO:0005524">
    <property type="term" value="F:ATP binding"/>
    <property type="evidence" value="ECO:0007669"/>
    <property type="project" value="UniProtKB-KW"/>
</dbReference>
<sequence length="117" mass="12600">MKPRRAWPSSWRLTVALAASRLPLASAATPPLSNAPDPRPPRVFQFRISFFSATKDVDIISGLNVMHIINEPTAAAIAYGLDKKAGSSSEKNVLIWCCSGFRLKSGVVVVMTDDAGD</sequence>
<gene>
    <name evidence="4" type="ORF">Ahy_A01g002065</name>
</gene>
<dbReference type="STRING" id="3818.A0A445EQD3"/>
<evidence type="ECO:0000256" key="3">
    <source>
        <dbReference type="SAM" id="SignalP"/>
    </source>
</evidence>
<accession>A0A445EQD3</accession>
<dbReference type="GO" id="GO:0140662">
    <property type="term" value="F:ATP-dependent protein folding chaperone"/>
    <property type="evidence" value="ECO:0007669"/>
    <property type="project" value="InterPro"/>
</dbReference>
<dbReference type="EMBL" id="SDMP01000001">
    <property type="protein sequence ID" value="RYR77556.1"/>
    <property type="molecule type" value="Genomic_DNA"/>
</dbReference>
<evidence type="ECO:0000256" key="2">
    <source>
        <dbReference type="ARBA" id="ARBA00022840"/>
    </source>
</evidence>
<organism evidence="4 5">
    <name type="scientific">Arachis hypogaea</name>
    <name type="common">Peanut</name>
    <dbReference type="NCBI Taxonomy" id="3818"/>
    <lineage>
        <taxon>Eukaryota</taxon>
        <taxon>Viridiplantae</taxon>
        <taxon>Streptophyta</taxon>
        <taxon>Embryophyta</taxon>
        <taxon>Tracheophyta</taxon>
        <taxon>Spermatophyta</taxon>
        <taxon>Magnoliopsida</taxon>
        <taxon>eudicotyledons</taxon>
        <taxon>Gunneridae</taxon>
        <taxon>Pentapetalae</taxon>
        <taxon>rosids</taxon>
        <taxon>fabids</taxon>
        <taxon>Fabales</taxon>
        <taxon>Fabaceae</taxon>
        <taxon>Papilionoideae</taxon>
        <taxon>50 kb inversion clade</taxon>
        <taxon>dalbergioids sensu lato</taxon>
        <taxon>Dalbergieae</taxon>
        <taxon>Pterocarpus clade</taxon>
        <taxon>Arachis</taxon>
    </lineage>
</organism>
<dbReference type="Pfam" id="PF00012">
    <property type="entry name" value="HSP70"/>
    <property type="match status" value="1"/>
</dbReference>
<dbReference type="InterPro" id="IPR043129">
    <property type="entry name" value="ATPase_NBD"/>
</dbReference>
<feature type="signal peptide" evidence="3">
    <location>
        <begin position="1"/>
        <end position="27"/>
    </location>
</feature>
<name>A0A445EQD3_ARAHY</name>
<dbReference type="Gene3D" id="3.30.420.40">
    <property type="match status" value="1"/>
</dbReference>
<dbReference type="SUPFAM" id="SSF53067">
    <property type="entry name" value="Actin-like ATPase domain"/>
    <property type="match status" value="1"/>
</dbReference>
<dbReference type="InterPro" id="IPR013126">
    <property type="entry name" value="Hsp_70_fam"/>
</dbReference>